<reference evidence="1" key="1">
    <citation type="submission" date="2021-06" db="EMBL/GenBank/DDBJ databases">
        <authorList>
            <person name="Kallberg Y."/>
            <person name="Tangrot J."/>
            <person name="Rosling A."/>
        </authorList>
    </citation>
    <scope>NUCLEOTIDE SEQUENCE</scope>
    <source>
        <strain evidence="1">CL551</strain>
    </source>
</reference>
<organism evidence="1 2">
    <name type="scientific">Acaulospora morrowiae</name>
    <dbReference type="NCBI Taxonomy" id="94023"/>
    <lineage>
        <taxon>Eukaryota</taxon>
        <taxon>Fungi</taxon>
        <taxon>Fungi incertae sedis</taxon>
        <taxon>Mucoromycota</taxon>
        <taxon>Glomeromycotina</taxon>
        <taxon>Glomeromycetes</taxon>
        <taxon>Diversisporales</taxon>
        <taxon>Acaulosporaceae</taxon>
        <taxon>Acaulospora</taxon>
    </lineage>
</organism>
<feature type="non-terminal residue" evidence="1">
    <location>
        <position position="1"/>
    </location>
</feature>
<keyword evidence="2" id="KW-1185">Reference proteome</keyword>
<protein>
    <submittedName>
        <fullName evidence="1">15879_t:CDS:1</fullName>
    </submittedName>
</protein>
<name>A0A9N9NPL0_9GLOM</name>
<dbReference type="EMBL" id="CAJVPV010039262">
    <property type="protein sequence ID" value="CAG8758075.1"/>
    <property type="molecule type" value="Genomic_DNA"/>
</dbReference>
<feature type="non-terminal residue" evidence="1">
    <location>
        <position position="48"/>
    </location>
</feature>
<comment type="caution">
    <text evidence="1">The sequence shown here is derived from an EMBL/GenBank/DDBJ whole genome shotgun (WGS) entry which is preliminary data.</text>
</comment>
<dbReference type="Proteomes" id="UP000789342">
    <property type="component" value="Unassembled WGS sequence"/>
</dbReference>
<sequence length="48" mass="5061">AIESSSHHISTEVNIDGDPKVAKSTTTFNNKQPAMPLLVLIGLIIGTT</sequence>
<dbReference type="AlphaFoldDB" id="A0A9N9NPL0"/>
<gene>
    <name evidence="1" type="ORF">AMORRO_LOCUS15730</name>
</gene>
<proteinExistence type="predicted"/>
<evidence type="ECO:0000313" key="1">
    <source>
        <dbReference type="EMBL" id="CAG8758075.1"/>
    </source>
</evidence>
<evidence type="ECO:0000313" key="2">
    <source>
        <dbReference type="Proteomes" id="UP000789342"/>
    </source>
</evidence>
<accession>A0A9N9NPL0</accession>